<evidence type="ECO:0000313" key="3">
    <source>
        <dbReference type="Proteomes" id="UP001266305"/>
    </source>
</evidence>
<evidence type="ECO:0000313" key="2">
    <source>
        <dbReference type="EMBL" id="KAK2110243.1"/>
    </source>
</evidence>
<name>A0ABQ9VNU7_SAGOE</name>
<feature type="region of interest" description="Disordered" evidence="1">
    <location>
        <begin position="1"/>
        <end position="125"/>
    </location>
</feature>
<proteinExistence type="predicted"/>
<sequence length="155" mass="16324">MDEDYFGSAAESGDEADGGQVRRGIGRSPARIVRLRRRRAGSAPGKPARREAAGVRGVPPRPRQLGVFASSPAGPWGGDQAAVALERGSPKLPVTPHSGQARRRPCDPHGGRDTNTKVEGNEGCSGHPLMNMNSFGAVVSNNKTGDVFLELKEGM</sequence>
<accession>A0ABQ9VNU7</accession>
<comment type="caution">
    <text evidence="2">The sequence shown here is derived from an EMBL/GenBank/DDBJ whole genome shotgun (WGS) entry which is preliminary data.</text>
</comment>
<evidence type="ECO:0000256" key="1">
    <source>
        <dbReference type="SAM" id="MobiDB-lite"/>
    </source>
</evidence>
<feature type="compositionally biased region" description="Basic and acidic residues" evidence="1">
    <location>
        <begin position="104"/>
        <end position="120"/>
    </location>
</feature>
<reference evidence="2 3" key="1">
    <citation type="submission" date="2023-05" db="EMBL/GenBank/DDBJ databases">
        <title>B98-5 Cell Line De Novo Hybrid Assembly: An Optical Mapping Approach.</title>
        <authorList>
            <person name="Kananen K."/>
            <person name="Auerbach J.A."/>
            <person name="Kautto E."/>
            <person name="Blachly J.S."/>
        </authorList>
    </citation>
    <scope>NUCLEOTIDE SEQUENCE [LARGE SCALE GENOMIC DNA]</scope>
    <source>
        <strain evidence="2">B95-8</strain>
        <tissue evidence="2">Cell line</tissue>
    </source>
</reference>
<keyword evidence="3" id="KW-1185">Reference proteome</keyword>
<organism evidence="2 3">
    <name type="scientific">Saguinus oedipus</name>
    <name type="common">Cotton-top tamarin</name>
    <name type="synonym">Oedipomidas oedipus</name>
    <dbReference type="NCBI Taxonomy" id="9490"/>
    <lineage>
        <taxon>Eukaryota</taxon>
        <taxon>Metazoa</taxon>
        <taxon>Chordata</taxon>
        <taxon>Craniata</taxon>
        <taxon>Vertebrata</taxon>
        <taxon>Euteleostomi</taxon>
        <taxon>Mammalia</taxon>
        <taxon>Eutheria</taxon>
        <taxon>Euarchontoglires</taxon>
        <taxon>Primates</taxon>
        <taxon>Haplorrhini</taxon>
        <taxon>Platyrrhini</taxon>
        <taxon>Cebidae</taxon>
        <taxon>Callitrichinae</taxon>
        <taxon>Saguinus</taxon>
    </lineage>
</organism>
<protein>
    <submittedName>
        <fullName evidence="2">Uncharacterized protein</fullName>
    </submittedName>
</protein>
<dbReference type="EMBL" id="JASSZA010000005">
    <property type="protein sequence ID" value="KAK2110243.1"/>
    <property type="molecule type" value="Genomic_DNA"/>
</dbReference>
<gene>
    <name evidence="2" type="ORF">P7K49_009989</name>
</gene>
<dbReference type="Proteomes" id="UP001266305">
    <property type="component" value="Unassembled WGS sequence"/>
</dbReference>